<dbReference type="InterPro" id="IPR027417">
    <property type="entry name" value="P-loop_NTPase"/>
</dbReference>
<protein>
    <submittedName>
        <fullName evidence="2">AAA family ATPase</fullName>
    </submittedName>
</protein>
<evidence type="ECO:0000313" key="2">
    <source>
        <dbReference type="EMBL" id="MBK0331543.1"/>
    </source>
</evidence>
<dbReference type="SUPFAM" id="SSF52540">
    <property type="entry name" value="P-loop containing nucleoside triphosphate hydrolases"/>
    <property type="match status" value="1"/>
</dbReference>
<organism evidence="2 3">
    <name type="scientific">Brachybacterium halotolerans</name>
    <dbReference type="NCBI Taxonomy" id="2795215"/>
    <lineage>
        <taxon>Bacteria</taxon>
        <taxon>Bacillati</taxon>
        <taxon>Actinomycetota</taxon>
        <taxon>Actinomycetes</taxon>
        <taxon>Micrococcales</taxon>
        <taxon>Dermabacteraceae</taxon>
        <taxon>Brachybacterium</taxon>
    </lineage>
</organism>
<evidence type="ECO:0000313" key="3">
    <source>
        <dbReference type="Proteomes" id="UP000612352"/>
    </source>
</evidence>
<accession>A0ABS1BA60</accession>
<feature type="region of interest" description="Disordered" evidence="1">
    <location>
        <begin position="1"/>
        <end position="21"/>
    </location>
</feature>
<feature type="compositionally biased region" description="Low complexity" evidence="1">
    <location>
        <begin position="235"/>
        <end position="252"/>
    </location>
</feature>
<dbReference type="RefSeq" id="WP_200502173.1">
    <property type="nucleotide sequence ID" value="NZ_JAEDAJ010000004.1"/>
</dbReference>
<gene>
    <name evidence="2" type="ORF">I8D64_09020</name>
</gene>
<name>A0ABS1BA60_9MICO</name>
<proteinExistence type="predicted"/>
<evidence type="ECO:0000256" key="1">
    <source>
        <dbReference type="SAM" id="MobiDB-lite"/>
    </source>
</evidence>
<reference evidence="2 3" key="1">
    <citation type="submission" date="2020-12" db="EMBL/GenBank/DDBJ databases">
        <title>Brachybacterium sp. MASK1Z-5, whole genome shotgun sequence.</title>
        <authorList>
            <person name="Tuo L."/>
        </authorList>
    </citation>
    <scope>NUCLEOTIDE SEQUENCE [LARGE SCALE GENOMIC DNA]</scope>
    <source>
        <strain evidence="2 3">MASK1Z-5</strain>
    </source>
</reference>
<feature type="region of interest" description="Disordered" evidence="1">
    <location>
        <begin position="227"/>
        <end position="273"/>
    </location>
</feature>
<dbReference type="EMBL" id="JAEDAJ010000004">
    <property type="protein sequence ID" value="MBK0331543.1"/>
    <property type="molecule type" value="Genomic_DNA"/>
</dbReference>
<dbReference type="Pfam" id="PF13671">
    <property type="entry name" value="AAA_33"/>
    <property type="match status" value="1"/>
</dbReference>
<feature type="compositionally biased region" description="Polar residues" evidence="1">
    <location>
        <begin position="253"/>
        <end position="264"/>
    </location>
</feature>
<dbReference type="Gene3D" id="3.40.50.300">
    <property type="entry name" value="P-loop containing nucleotide triphosphate hydrolases"/>
    <property type="match status" value="1"/>
</dbReference>
<comment type="caution">
    <text evidence="2">The sequence shown here is derived from an EMBL/GenBank/DDBJ whole genome shotgun (WGS) entry which is preliminary data.</text>
</comment>
<sequence length="273" mass="29232">MAGEGAADGARAAGAGSADADSSADDRLLLLIAGYPGTGKSRIAELVQEHLGPFRSVSIDDLKEQLYDQEGFADADAKGHLDRAALELFFARVHAAMANGVRVLAEYPFSDKQKEVLAATCRRYGYRAVTVRLVADFEVLFERQRRRDQDPTRHLGHLVDAYEPGDTLADRRAAPQLLSVEVFLGRYLHRGYGEFALGDLVEIDTTDFAQVDDADVLARIGAVVRRVGGDGGEPATGATTATDATGPTDGADSQNAPSQNGTRTTSERTDHTP</sequence>
<dbReference type="Proteomes" id="UP000612352">
    <property type="component" value="Unassembled WGS sequence"/>
</dbReference>
<keyword evidence="3" id="KW-1185">Reference proteome</keyword>